<proteinExistence type="predicted"/>
<dbReference type="Proteomes" id="UP000604825">
    <property type="component" value="Unassembled WGS sequence"/>
</dbReference>
<sequence length="139" mass="15395">MASQGKGRSGKREERTPAMRNGPDASVWGSSSDKGRRARSTHAYTFPALARRAQTKEKRLSQRTQVRRASYPVDTDPVRGPTDPAAGVPETDARTVGCTNPVMEAPHLEVELLEHTPEHALEHREEGSRRERAGKEREG</sequence>
<feature type="region of interest" description="Disordered" evidence="1">
    <location>
        <begin position="114"/>
        <end position="139"/>
    </location>
</feature>
<reference evidence="2" key="1">
    <citation type="submission" date="2020-10" db="EMBL/GenBank/DDBJ databases">
        <authorList>
            <person name="Han B."/>
            <person name="Lu T."/>
            <person name="Zhao Q."/>
            <person name="Huang X."/>
            <person name="Zhao Y."/>
        </authorList>
    </citation>
    <scope>NUCLEOTIDE SEQUENCE</scope>
</reference>
<comment type="caution">
    <text evidence="2">The sequence shown here is derived from an EMBL/GenBank/DDBJ whole genome shotgun (WGS) entry which is preliminary data.</text>
</comment>
<dbReference type="AlphaFoldDB" id="A0A811QYR3"/>
<evidence type="ECO:0000313" key="3">
    <source>
        <dbReference type="Proteomes" id="UP000604825"/>
    </source>
</evidence>
<protein>
    <submittedName>
        <fullName evidence="2">Uncharacterized protein</fullName>
    </submittedName>
</protein>
<dbReference type="EMBL" id="CAJGYO010000011">
    <property type="protein sequence ID" value="CAD6261498.1"/>
    <property type="molecule type" value="Genomic_DNA"/>
</dbReference>
<organism evidence="2 3">
    <name type="scientific">Miscanthus lutarioriparius</name>
    <dbReference type="NCBI Taxonomy" id="422564"/>
    <lineage>
        <taxon>Eukaryota</taxon>
        <taxon>Viridiplantae</taxon>
        <taxon>Streptophyta</taxon>
        <taxon>Embryophyta</taxon>
        <taxon>Tracheophyta</taxon>
        <taxon>Spermatophyta</taxon>
        <taxon>Magnoliopsida</taxon>
        <taxon>Liliopsida</taxon>
        <taxon>Poales</taxon>
        <taxon>Poaceae</taxon>
        <taxon>PACMAD clade</taxon>
        <taxon>Panicoideae</taxon>
        <taxon>Andropogonodae</taxon>
        <taxon>Andropogoneae</taxon>
        <taxon>Saccharinae</taxon>
        <taxon>Miscanthus</taxon>
    </lineage>
</organism>
<name>A0A811QYR3_9POAL</name>
<gene>
    <name evidence="2" type="ORF">NCGR_LOCUS44919</name>
</gene>
<feature type="region of interest" description="Disordered" evidence="1">
    <location>
        <begin position="1"/>
        <end position="98"/>
    </location>
</feature>
<evidence type="ECO:0000313" key="2">
    <source>
        <dbReference type="EMBL" id="CAD6261498.1"/>
    </source>
</evidence>
<evidence type="ECO:0000256" key="1">
    <source>
        <dbReference type="SAM" id="MobiDB-lite"/>
    </source>
</evidence>
<accession>A0A811QYR3</accession>
<keyword evidence="3" id="KW-1185">Reference proteome</keyword>